<evidence type="ECO:0000256" key="7">
    <source>
        <dbReference type="ARBA" id="ARBA00024448"/>
    </source>
</evidence>
<dbReference type="CDD" id="cd03427">
    <property type="entry name" value="NUDIX_MTH1_Nudt1"/>
    <property type="match status" value="1"/>
</dbReference>
<dbReference type="PANTHER" id="PTHR43758">
    <property type="entry name" value="7,8-DIHYDRO-8-OXOGUANINE TRIPHOSPHATASE"/>
    <property type="match status" value="1"/>
</dbReference>
<evidence type="ECO:0000256" key="13">
    <source>
        <dbReference type="ARBA" id="ARBA00029673"/>
    </source>
</evidence>
<dbReference type="EMBL" id="SLUI01000002">
    <property type="protein sequence ID" value="TCL39423.1"/>
    <property type="molecule type" value="Genomic_DNA"/>
</dbReference>
<evidence type="ECO:0000256" key="1">
    <source>
        <dbReference type="ARBA" id="ARBA00001946"/>
    </source>
</evidence>
<dbReference type="PROSITE" id="PS51462">
    <property type="entry name" value="NUDIX"/>
    <property type="match status" value="1"/>
</dbReference>
<dbReference type="GO" id="GO:0042262">
    <property type="term" value="P:DNA protection"/>
    <property type="evidence" value="ECO:0007669"/>
    <property type="project" value="InterPro"/>
</dbReference>
<comment type="catalytic activity">
    <reaction evidence="18">
        <text>N(6)-methyl-ATP + H2O = N(6)-methyl-AMP + diphosphate + H(+)</text>
        <dbReference type="Rhea" id="RHEA:67608"/>
        <dbReference type="ChEBI" id="CHEBI:15377"/>
        <dbReference type="ChEBI" id="CHEBI:15378"/>
        <dbReference type="ChEBI" id="CHEBI:33019"/>
        <dbReference type="ChEBI" id="CHEBI:144842"/>
        <dbReference type="ChEBI" id="CHEBI:172873"/>
    </reaction>
    <physiologicalReaction direction="left-to-right" evidence="18">
        <dbReference type="Rhea" id="RHEA:67609"/>
    </physiologicalReaction>
</comment>
<dbReference type="Gene3D" id="3.90.79.10">
    <property type="entry name" value="Nucleoside Triphosphate Pyrophosphohydrolase"/>
    <property type="match status" value="1"/>
</dbReference>
<dbReference type="PRINTS" id="PR01403">
    <property type="entry name" value="8OXTPHPHTASE"/>
</dbReference>
<dbReference type="RefSeq" id="WP_132075930.1">
    <property type="nucleotide sequence ID" value="NZ_DAIMLW010000095.1"/>
</dbReference>
<evidence type="ECO:0000256" key="14">
    <source>
        <dbReference type="ARBA" id="ARBA00030634"/>
    </source>
</evidence>
<feature type="domain" description="Nudix hydrolase" evidence="22">
    <location>
        <begin position="1"/>
        <end position="132"/>
    </location>
</feature>
<evidence type="ECO:0000256" key="15">
    <source>
        <dbReference type="ARBA" id="ARBA00030682"/>
    </source>
</evidence>
<organism evidence="23 24">
    <name type="scientific">Anaerospora hongkongensis</name>
    <dbReference type="NCBI Taxonomy" id="244830"/>
    <lineage>
        <taxon>Bacteria</taxon>
        <taxon>Bacillati</taxon>
        <taxon>Bacillota</taxon>
        <taxon>Negativicutes</taxon>
        <taxon>Selenomonadales</taxon>
        <taxon>Sporomusaceae</taxon>
        <taxon>Anaerospora</taxon>
    </lineage>
</organism>
<dbReference type="InterPro" id="IPR003563">
    <property type="entry name" value="8ODP"/>
</dbReference>
<keyword evidence="5" id="KW-0378">Hydrolase</keyword>
<comment type="subunit">
    <text evidence="3">Monomer.</text>
</comment>
<dbReference type="InterPro" id="IPR000086">
    <property type="entry name" value="NUDIX_hydrolase_dom"/>
</dbReference>
<evidence type="ECO:0000256" key="18">
    <source>
        <dbReference type="ARBA" id="ARBA00048002"/>
    </source>
</evidence>
<evidence type="ECO:0000256" key="9">
    <source>
        <dbReference type="ARBA" id="ARBA00024486"/>
    </source>
</evidence>
<comment type="similarity">
    <text evidence="2">Belongs to the Nudix hydrolase family.</text>
</comment>
<evidence type="ECO:0000256" key="16">
    <source>
        <dbReference type="ARBA" id="ARBA00031927"/>
    </source>
</evidence>
<evidence type="ECO:0000259" key="22">
    <source>
        <dbReference type="PROSITE" id="PS51462"/>
    </source>
</evidence>
<protein>
    <recommendedName>
        <fullName evidence="12">Oxidized purine nucleoside triphosphate hydrolase</fullName>
        <ecNumber evidence="11">3.6.1.56</ecNumber>
    </recommendedName>
    <alternativeName>
        <fullName evidence="16">2-hydroxy-dATP diphosphatase</fullName>
    </alternativeName>
    <alternativeName>
        <fullName evidence="15">7,8-dihydro-8-oxoguanine triphosphatase</fullName>
    </alternativeName>
    <alternativeName>
        <fullName evidence="14">8-oxo-dGTPase</fullName>
    </alternativeName>
    <alternativeName>
        <fullName evidence="17">Methylated purine nucleoside triphosphate hydrolase</fullName>
    </alternativeName>
    <alternativeName>
        <fullName evidence="13">Nucleoside diphosphate-linked moiety X motif 1</fullName>
    </alternativeName>
</protein>
<keyword evidence="24" id="KW-1185">Reference proteome</keyword>
<evidence type="ECO:0000256" key="3">
    <source>
        <dbReference type="ARBA" id="ARBA00011245"/>
    </source>
</evidence>
<dbReference type="EC" id="3.6.1.56" evidence="11"/>
<evidence type="ECO:0000256" key="19">
    <source>
        <dbReference type="ARBA" id="ARBA00048894"/>
    </source>
</evidence>
<evidence type="ECO:0000256" key="5">
    <source>
        <dbReference type="ARBA" id="ARBA00022801"/>
    </source>
</evidence>
<comment type="catalytic activity">
    <reaction evidence="19">
        <text>O(6)-methyl-dGTP + H2O = O(6)-methyl-dGMP + diphosphate + H(+)</text>
        <dbReference type="Rhea" id="RHEA:67600"/>
        <dbReference type="ChEBI" id="CHEBI:15377"/>
        <dbReference type="ChEBI" id="CHEBI:15378"/>
        <dbReference type="ChEBI" id="CHEBI:33019"/>
        <dbReference type="ChEBI" id="CHEBI:169974"/>
        <dbReference type="ChEBI" id="CHEBI:169975"/>
    </reaction>
    <physiologicalReaction direction="left-to-right" evidence="19">
        <dbReference type="Rhea" id="RHEA:67601"/>
    </physiologicalReaction>
</comment>
<comment type="catalytic activity">
    <reaction evidence="9">
        <text>8-oxo-dGTP + H2O = 8-oxo-dGMP + diphosphate + H(+)</text>
        <dbReference type="Rhea" id="RHEA:31575"/>
        <dbReference type="ChEBI" id="CHEBI:15377"/>
        <dbReference type="ChEBI" id="CHEBI:15378"/>
        <dbReference type="ChEBI" id="CHEBI:33019"/>
        <dbReference type="ChEBI" id="CHEBI:63224"/>
        <dbReference type="ChEBI" id="CHEBI:77896"/>
    </reaction>
    <physiologicalReaction direction="left-to-right" evidence="9">
        <dbReference type="Rhea" id="RHEA:31576"/>
    </physiologicalReaction>
</comment>
<comment type="cofactor">
    <cofactor evidence="1">
        <name>Mg(2+)</name>
        <dbReference type="ChEBI" id="CHEBI:18420"/>
    </cofactor>
</comment>
<evidence type="ECO:0000256" key="10">
    <source>
        <dbReference type="ARBA" id="ARBA00024596"/>
    </source>
</evidence>
<keyword evidence="4" id="KW-0479">Metal-binding</keyword>
<dbReference type="GO" id="GO:0008828">
    <property type="term" value="F:dATP diphosphatase activity"/>
    <property type="evidence" value="ECO:0007669"/>
    <property type="project" value="UniProtKB-EC"/>
</dbReference>
<dbReference type="AlphaFoldDB" id="A0A4R1Q3T8"/>
<comment type="caution">
    <text evidence="23">The sequence shown here is derived from an EMBL/GenBank/DDBJ whole genome shotgun (WGS) entry which is preliminary data.</text>
</comment>
<comment type="function">
    <text evidence="21">Oxidized purine nucleoside triphosphate hydrolase which is a prominent sanitizer of the oxidized nucleotide pool. Catalyzes the hydrolysis of 2-oxo-dATP (2-hydroxy-dATP) into 2-oxo-dAMP. Also has a significant hydrolase activity toward 2-oxo-ATP, 8-oxo-dGTP and 8-oxo-dATP. Through the hydrolysis of oxidized purine nucleoside triphosphates, prevents their incorporation into DNA and the subsequent transversions A:T to C:G and G:C to T:A. Also catalyzes the hydrolysis of methylated purine nucleoside triphosphate preventing their integration into DNA. Through this antimutagenic activity protects cells from oxidative stress.</text>
</comment>
<evidence type="ECO:0000256" key="12">
    <source>
        <dbReference type="ARBA" id="ARBA00026218"/>
    </source>
</evidence>
<dbReference type="PROSITE" id="PS00893">
    <property type="entry name" value="NUDIX_BOX"/>
    <property type="match status" value="1"/>
</dbReference>
<dbReference type="GO" id="GO:0005737">
    <property type="term" value="C:cytoplasm"/>
    <property type="evidence" value="ECO:0007669"/>
    <property type="project" value="TreeGrafter"/>
</dbReference>
<evidence type="ECO:0000256" key="21">
    <source>
        <dbReference type="ARBA" id="ARBA00053094"/>
    </source>
</evidence>
<evidence type="ECO:0000256" key="6">
    <source>
        <dbReference type="ARBA" id="ARBA00022842"/>
    </source>
</evidence>
<dbReference type="Pfam" id="PF00293">
    <property type="entry name" value="NUDIX"/>
    <property type="match status" value="1"/>
</dbReference>
<name>A0A4R1Q3T8_9FIRM</name>
<gene>
    <name evidence="23" type="ORF">EV210_102339</name>
</gene>
<dbReference type="Proteomes" id="UP000295063">
    <property type="component" value="Unassembled WGS sequence"/>
</dbReference>
<keyword evidence="6" id="KW-0460">Magnesium</keyword>
<sequence length="160" mass="18003">MYSTTLCFVVDGLPARNVLLGMKKNGFGKGKYNGFGGKIEQNEGIKAAVLRELEEECGLIAAEQDLEKVGELDFIFPEQPAWDHDVHIYIVKRWQGGIRETEEMKPEWFPVAAVPYATMWQDDIHWLPQVLQGEKIKGEVQFAADNESVRAVTITAVSSF</sequence>
<dbReference type="SUPFAM" id="SSF55811">
    <property type="entry name" value="Nudix"/>
    <property type="match status" value="1"/>
</dbReference>
<evidence type="ECO:0000256" key="20">
    <source>
        <dbReference type="ARBA" id="ARBA00049032"/>
    </source>
</evidence>
<comment type="catalytic activity">
    <reaction evidence="7">
        <text>8-oxo-dATP + H2O = 8-oxo-dAMP + diphosphate + H(+)</text>
        <dbReference type="Rhea" id="RHEA:65396"/>
        <dbReference type="ChEBI" id="CHEBI:15377"/>
        <dbReference type="ChEBI" id="CHEBI:15378"/>
        <dbReference type="ChEBI" id="CHEBI:33019"/>
        <dbReference type="ChEBI" id="CHEBI:71361"/>
        <dbReference type="ChEBI" id="CHEBI:172871"/>
    </reaction>
    <physiologicalReaction direction="left-to-right" evidence="7">
        <dbReference type="Rhea" id="RHEA:65397"/>
    </physiologicalReaction>
</comment>
<dbReference type="InterPro" id="IPR020084">
    <property type="entry name" value="NUDIX_hydrolase_CS"/>
</dbReference>
<dbReference type="GO" id="GO:0008413">
    <property type="term" value="F:8-oxo-7,8-dihydroguanosine triphosphate pyrophosphatase activity"/>
    <property type="evidence" value="ECO:0007669"/>
    <property type="project" value="InterPro"/>
</dbReference>
<comment type="catalytic activity">
    <reaction evidence="20">
        <text>N(6)-methyl-dATP + H2O = N(6)-methyl-dAMP + diphosphate + H(+)</text>
        <dbReference type="Rhea" id="RHEA:67604"/>
        <dbReference type="ChEBI" id="CHEBI:15377"/>
        <dbReference type="ChEBI" id="CHEBI:15378"/>
        <dbReference type="ChEBI" id="CHEBI:33019"/>
        <dbReference type="ChEBI" id="CHEBI:169976"/>
        <dbReference type="ChEBI" id="CHEBI:172872"/>
    </reaction>
    <physiologicalReaction direction="left-to-right" evidence="20">
        <dbReference type="Rhea" id="RHEA:67605"/>
    </physiologicalReaction>
</comment>
<comment type="catalytic activity">
    <reaction evidence="10">
        <text>2-oxo-ATP + H2O = 2-oxo-AMP + diphosphate + H(+)</text>
        <dbReference type="Rhea" id="RHEA:67392"/>
        <dbReference type="ChEBI" id="CHEBI:15377"/>
        <dbReference type="ChEBI" id="CHEBI:15378"/>
        <dbReference type="ChEBI" id="CHEBI:33019"/>
        <dbReference type="ChEBI" id="CHEBI:71395"/>
        <dbReference type="ChEBI" id="CHEBI:172878"/>
    </reaction>
    <physiologicalReaction direction="left-to-right" evidence="10">
        <dbReference type="Rhea" id="RHEA:67393"/>
    </physiologicalReaction>
</comment>
<evidence type="ECO:0000256" key="8">
    <source>
        <dbReference type="ARBA" id="ARBA00024459"/>
    </source>
</evidence>
<dbReference type="InterPro" id="IPR015797">
    <property type="entry name" value="NUDIX_hydrolase-like_dom_sf"/>
</dbReference>
<evidence type="ECO:0000256" key="2">
    <source>
        <dbReference type="ARBA" id="ARBA00005582"/>
    </source>
</evidence>
<evidence type="ECO:0000256" key="17">
    <source>
        <dbReference type="ARBA" id="ARBA00032071"/>
    </source>
</evidence>
<dbReference type="OrthoDB" id="9804563at2"/>
<evidence type="ECO:0000256" key="4">
    <source>
        <dbReference type="ARBA" id="ARBA00022723"/>
    </source>
</evidence>
<dbReference type="PANTHER" id="PTHR43758:SF2">
    <property type="entry name" value="OXIDIZED PURINE NUCLEOSIDE TRIPHOSPHATE HYDROLASE"/>
    <property type="match status" value="1"/>
</dbReference>
<evidence type="ECO:0000256" key="11">
    <source>
        <dbReference type="ARBA" id="ARBA00026103"/>
    </source>
</evidence>
<evidence type="ECO:0000313" key="23">
    <source>
        <dbReference type="EMBL" id="TCL39423.1"/>
    </source>
</evidence>
<reference evidence="23 24" key="1">
    <citation type="submission" date="2019-03" db="EMBL/GenBank/DDBJ databases">
        <title>Genomic Encyclopedia of Type Strains, Phase IV (KMG-IV): sequencing the most valuable type-strain genomes for metagenomic binning, comparative biology and taxonomic classification.</title>
        <authorList>
            <person name="Goeker M."/>
        </authorList>
    </citation>
    <scope>NUCLEOTIDE SEQUENCE [LARGE SCALE GENOMIC DNA]</scope>
    <source>
        <strain evidence="23 24">DSM 15969</strain>
    </source>
</reference>
<evidence type="ECO:0000313" key="24">
    <source>
        <dbReference type="Proteomes" id="UP000295063"/>
    </source>
</evidence>
<comment type="catalytic activity">
    <reaction evidence="8">
        <text>2-oxo-dATP + H2O = 2-oxo-dAMP + diphosphate + H(+)</text>
        <dbReference type="Rhea" id="RHEA:31583"/>
        <dbReference type="ChEBI" id="CHEBI:15377"/>
        <dbReference type="ChEBI" id="CHEBI:15378"/>
        <dbReference type="ChEBI" id="CHEBI:33019"/>
        <dbReference type="ChEBI" id="CHEBI:63212"/>
        <dbReference type="ChEBI" id="CHEBI:77897"/>
        <dbReference type="EC" id="3.6.1.56"/>
    </reaction>
    <physiologicalReaction direction="left-to-right" evidence="8">
        <dbReference type="Rhea" id="RHEA:31584"/>
    </physiologicalReaction>
</comment>
<proteinExistence type="inferred from homology"/>
<dbReference type="GO" id="GO:0046872">
    <property type="term" value="F:metal ion binding"/>
    <property type="evidence" value="ECO:0007669"/>
    <property type="project" value="UniProtKB-KW"/>
</dbReference>
<accession>A0A4R1Q3T8</accession>